<dbReference type="GO" id="GO:0000287">
    <property type="term" value="F:magnesium ion binding"/>
    <property type="evidence" value="ECO:0007669"/>
    <property type="project" value="UniProtKB-UniRule"/>
</dbReference>
<feature type="binding site" evidence="5">
    <location>
        <position position="294"/>
    </location>
    <ligand>
        <name>Mn(2+)</name>
        <dbReference type="ChEBI" id="CHEBI:29035"/>
        <label>2</label>
    </ligand>
</feature>
<sequence length="400" mass="44107">MRFKRVFTLVIDSVGIGAAKDAAKFDDEGSDTLGHITSYWNGELKLPNLTALGLGNIRSDSPLTGVLPVEAPLAYYGKMQEISAGKDSMDGHWEMMGLPVTEPLGFFPNGFPEHLIKAIEEFSGRKVIVNRPISGTEVIAKYGEEQLETGALIVYTSGDSVLQIAANTAIISLDELYRICKYVREITIDEYHIGRIIARPYVGKDKSEFKRTSDRHDFTLVPPKDTVLDMLDQAGFEVIGVGKTNDIFSGKGIATRIHTESNDDGMTKTIEVAQTDFTGLCFTNLVDFDAMYGHRRDLEGYGKALAAFDERLGELLQNLQVNDLLLITADHGNDPGFKGTDHTREYVPLLAYSPSFSKGSSLGIRETYADLGATILDNFELPNKTDGKSFLADLRRDQDE</sequence>
<evidence type="ECO:0000313" key="9">
    <source>
        <dbReference type="Proteomes" id="UP000051612"/>
    </source>
</evidence>
<comment type="subcellular location">
    <subcellularLocation>
        <location evidence="5">Cytoplasm</location>
    </subcellularLocation>
</comment>
<dbReference type="Gene3D" id="3.40.720.10">
    <property type="entry name" value="Alkaline Phosphatase, subunit A"/>
    <property type="match status" value="1"/>
</dbReference>
<gene>
    <name evidence="5" type="primary">deoB</name>
    <name evidence="8" type="ORF">FC48_GL001460</name>
</gene>
<dbReference type="PATRIC" id="fig|1423772.3.peg.1558"/>
<dbReference type="InterPro" id="IPR017850">
    <property type="entry name" value="Alkaline_phosphatase_core_sf"/>
</dbReference>
<evidence type="ECO:0000256" key="5">
    <source>
        <dbReference type="HAMAP-Rule" id="MF_00740"/>
    </source>
</evidence>
<feature type="binding site" evidence="5">
    <location>
        <position position="331"/>
    </location>
    <ligand>
        <name>Mn(2+)</name>
        <dbReference type="ChEBI" id="CHEBI:29035"/>
        <label>1</label>
    </ligand>
</feature>
<dbReference type="EMBL" id="AYYN01000166">
    <property type="protein sequence ID" value="KRM71087.1"/>
    <property type="molecule type" value="Genomic_DNA"/>
</dbReference>
<keyword evidence="2 5" id="KW-0479">Metal-binding</keyword>
<keyword evidence="5" id="KW-0963">Cytoplasm</keyword>
<dbReference type="Gene3D" id="3.30.70.1250">
    <property type="entry name" value="Phosphopentomutase"/>
    <property type="match status" value="1"/>
</dbReference>
<evidence type="ECO:0000313" key="8">
    <source>
        <dbReference type="EMBL" id="KRM71087.1"/>
    </source>
</evidence>
<dbReference type="NCBIfam" id="TIGR01696">
    <property type="entry name" value="deoB"/>
    <property type="match status" value="1"/>
</dbReference>
<name>A0A0R2AW43_9LACO</name>
<dbReference type="HAMAP" id="MF_00740">
    <property type="entry name" value="Phosphopentomut"/>
    <property type="match status" value="1"/>
</dbReference>
<dbReference type="SUPFAM" id="SSF143856">
    <property type="entry name" value="DeoB insert domain-like"/>
    <property type="match status" value="1"/>
</dbReference>
<comment type="cofactor">
    <cofactor evidence="5">
        <name>Mn(2+)</name>
        <dbReference type="ChEBI" id="CHEBI:29035"/>
    </cofactor>
    <text evidence="5">Binds 2 manganese ions.</text>
</comment>
<dbReference type="PANTHER" id="PTHR21110:SF0">
    <property type="entry name" value="PHOSPHOPENTOMUTASE"/>
    <property type="match status" value="1"/>
</dbReference>
<protein>
    <recommendedName>
        <fullName evidence="5 6">Phosphopentomutase</fullName>
        <ecNumber evidence="5 6">5.4.2.7</ecNumber>
    </recommendedName>
    <alternativeName>
        <fullName evidence="5">Phosphodeoxyribomutase</fullName>
    </alternativeName>
</protein>
<dbReference type="GO" id="GO:0005829">
    <property type="term" value="C:cytosol"/>
    <property type="evidence" value="ECO:0007669"/>
    <property type="project" value="TreeGrafter"/>
</dbReference>
<proteinExistence type="inferred from homology"/>
<dbReference type="Pfam" id="PF01676">
    <property type="entry name" value="Metalloenzyme"/>
    <property type="match status" value="1"/>
</dbReference>
<feature type="binding site" evidence="5">
    <location>
        <position position="330"/>
    </location>
    <ligand>
        <name>Mn(2+)</name>
        <dbReference type="ChEBI" id="CHEBI:29035"/>
        <label>1</label>
    </ligand>
</feature>
<dbReference type="GO" id="GO:0008973">
    <property type="term" value="F:phosphopentomutase activity"/>
    <property type="evidence" value="ECO:0007669"/>
    <property type="project" value="UniProtKB-UniRule"/>
</dbReference>
<comment type="pathway">
    <text evidence="5">Carbohydrate degradation; 2-deoxy-D-ribose 1-phosphate degradation; D-glyceraldehyde 3-phosphate and acetaldehyde from 2-deoxy-alpha-D-ribose 1-phosphate: step 1/2.</text>
</comment>
<dbReference type="RefSeq" id="WP_056960071.1">
    <property type="nucleotide sequence ID" value="NZ_AYYN01000166.1"/>
</dbReference>
<comment type="catalytic activity">
    <reaction evidence="5">
        <text>alpha-D-ribose 1-phosphate = D-ribose 5-phosphate</text>
        <dbReference type="Rhea" id="RHEA:18793"/>
        <dbReference type="ChEBI" id="CHEBI:57720"/>
        <dbReference type="ChEBI" id="CHEBI:78346"/>
        <dbReference type="EC" id="5.4.2.7"/>
    </reaction>
</comment>
<feature type="binding site" evidence="5">
    <location>
        <position position="289"/>
    </location>
    <ligand>
        <name>Mn(2+)</name>
        <dbReference type="ChEBI" id="CHEBI:29035"/>
        <label>2</label>
    </ligand>
</feature>
<dbReference type="GO" id="GO:0006015">
    <property type="term" value="P:5-phosphoribose 1-diphosphate biosynthetic process"/>
    <property type="evidence" value="ECO:0007669"/>
    <property type="project" value="UniProtKB-UniPathway"/>
</dbReference>
<evidence type="ECO:0000256" key="6">
    <source>
        <dbReference type="NCBIfam" id="TIGR01696"/>
    </source>
</evidence>
<dbReference type="CDD" id="cd16009">
    <property type="entry name" value="PPM"/>
    <property type="match status" value="1"/>
</dbReference>
<accession>A0A0R2AW43</accession>
<feature type="binding site" evidence="5">
    <location>
        <position position="12"/>
    </location>
    <ligand>
        <name>Mn(2+)</name>
        <dbReference type="ChEBI" id="CHEBI:29035"/>
        <label>1</label>
    </ligand>
</feature>
<comment type="caution">
    <text evidence="8">The sequence shown here is derived from an EMBL/GenBank/DDBJ whole genome shotgun (WGS) entry which is preliminary data.</text>
</comment>
<dbReference type="EC" id="5.4.2.7" evidence="5 6"/>
<dbReference type="SUPFAM" id="SSF53649">
    <property type="entry name" value="Alkaline phosphatase-like"/>
    <property type="match status" value="1"/>
</dbReference>
<dbReference type="Proteomes" id="UP000051612">
    <property type="component" value="Unassembled WGS sequence"/>
</dbReference>
<dbReference type="AlphaFoldDB" id="A0A0R2AW43"/>
<comment type="catalytic activity">
    <reaction evidence="5">
        <text>2-deoxy-alpha-D-ribose 1-phosphate = 2-deoxy-D-ribose 5-phosphate</text>
        <dbReference type="Rhea" id="RHEA:27658"/>
        <dbReference type="ChEBI" id="CHEBI:57259"/>
        <dbReference type="ChEBI" id="CHEBI:62877"/>
        <dbReference type="EC" id="5.4.2.7"/>
    </reaction>
</comment>
<organism evidence="8 9">
    <name type="scientific">Ligilactobacillus murinus DSM 20452 = NBRC 14221</name>
    <dbReference type="NCBI Taxonomy" id="1423772"/>
    <lineage>
        <taxon>Bacteria</taxon>
        <taxon>Bacillati</taxon>
        <taxon>Bacillota</taxon>
        <taxon>Bacilli</taxon>
        <taxon>Lactobacillales</taxon>
        <taxon>Lactobacillaceae</taxon>
        <taxon>Ligilactobacillus</taxon>
    </lineage>
</organism>
<comment type="function">
    <text evidence="5">Isomerase that catalyzes the conversion of deoxy-ribose 1-phosphate (dRib-1-P) and ribose 1-phosphate (Rib-1-P) to deoxy-ribose 5-phosphate (dRib-5-P) and ribose 5-phosphate (Rib-5-P), respectively.</text>
</comment>
<dbReference type="InterPro" id="IPR024052">
    <property type="entry name" value="Phosphopentomutase_DeoB_cap_sf"/>
</dbReference>
<feature type="binding site" evidence="5">
    <location>
        <position position="342"/>
    </location>
    <ligand>
        <name>Mn(2+)</name>
        <dbReference type="ChEBI" id="CHEBI:29035"/>
        <label>2</label>
    </ligand>
</feature>
<dbReference type="GO" id="GO:0006018">
    <property type="term" value="P:2-deoxyribose 1-phosphate catabolic process"/>
    <property type="evidence" value="ECO:0007669"/>
    <property type="project" value="UniProtKB-UniRule"/>
</dbReference>
<dbReference type="GO" id="GO:0030145">
    <property type="term" value="F:manganese ion binding"/>
    <property type="evidence" value="ECO:0007669"/>
    <property type="project" value="UniProtKB-UniRule"/>
</dbReference>
<evidence type="ECO:0000256" key="1">
    <source>
        <dbReference type="ARBA" id="ARBA00010373"/>
    </source>
</evidence>
<dbReference type="UniPathway" id="UPA00087">
    <property type="reaction ID" value="UER00173"/>
</dbReference>
<feature type="domain" description="Metalloenzyme" evidence="7">
    <location>
        <begin position="4"/>
        <end position="382"/>
    </location>
</feature>
<evidence type="ECO:0000256" key="4">
    <source>
        <dbReference type="ARBA" id="ARBA00023235"/>
    </source>
</evidence>
<dbReference type="NCBIfam" id="NF003766">
    <property type="entry name" value="PRK05362.1"/>
    <property type="match status" value="1"/>
</dbReference>
<keyword evidence="4 5" id="KW-0413">Isomerase</keyword>
<evidence type="ECO:0000256" key="2">
    <source>
        <dbReference type="ARBA" id="ARBA00022723"/>
    </source>
</evidence>
<comment type="similarity">
    <text evidence="1 5">Belongs to the phosphopentomutase family.</text>
</comment>
<dbReference type="PANTHER" id="PTHR21110">
    <property type="entry name" value="PHOSPHOPENTOMUTASE"/>
    <property type="match status" value="1"/>
</dbReference>
<keyword evidence="3 5" id="KW-0464">Manganese</keyword>
<reference evidence="8 9" key="1">
    <citation type="journal article" date="2015" name="Genome Announc.">
        <title>Expanding the biotechnology potential of lactobacilli through comparative genomics of 213 strains and associated genera.</title>
        <authorList>
            <person name="Sun Z."/>
            <person name="Harris H.M."/>
            <person name="McCann A."/>
            <person name="Guo C."/>
            <person name="Argimon S."/>
            <person name="Zhang W."/>
            <person name="Yang X."/>
            <person name="Jeffery I.B."/>
            <person name="Cooney J.C."/>
            <person name="Kagawa T.F."/>
            <person name="Liu W."/>
            <person name="Song Y."/>
            <person name="Salvetti E."/>
            <person name="Wrobel A."/>
            <person name="Rasinkangas P."/>
            <person name="Parkhill J."/>
            <person name="Rea M.C."/>
            <person name="O'Sullivan O."/>
            <person name="Ritari J."/>
            <person name="Douillard F.P."/>
            <person name="Paul Ross R."/>
            <person name="Yang R."/>
            <person name="Briner A.E."/>
            <person name="Felis G.E."/>
            <person name="de Vos W.M."/>
            <person name="Barrangou R."/>
            <person name="Klaenhammer T.R."/>
            <person name="Caufield P.W."/>
            <person name="Cui Y."/>
            <person name="Zhang H."/>
            <person name="O'Toole P.W."/>
        </authorList>
    </citation>
    <scope>NUCLEOTIDE SEQUENCE [LARGE SCALE GENOMIC DNA]</scope>
    <source>
        <strain evidence="8 9">DSM 20452</strain>
    </source>
</reference>
<dbReference type="InterPro" id="IPR006124">
    <property type="entry name" value="Metalloenzyme"/>
</dbReference>
<evidence type="ECO:0000259" key="7">
    <source>
        <dbReference type="Pfam" id="PF01676"/>
    </source>
</evidence>
<dbReference type="PIRSF" id="PIRSF001491">
    <property type="entry name" value="Ppentomutase"/>
    <property type="match status" value="1"/>
</dbReference>
<evidence type="ECO:0000256" key="3">
    <source>
        <dbReference type="ARBA" id="ARBA00023211"/>
    </source>
</evidence>
<dbReference type="GO" id="GO:0009117">
    <property type="term" value="P:nucleotide metabolic process"/>
    <property type="evidence" value="ECO:0007669"/>
    <property type="project" value="UniProtKB-UniRule"/>
</dbReference>
<dbReference type="GO" id="GO:0043094">
    <property type="term" value="P:metabolic compound salvage"/>
    <property type="evidence" value="ECO:0007669"/>
    <property type="project" value="UniProtKB-UniRule"/>
</dbReference>
<dbReference type="InterPro" id="IPR010045">
    <property type="entry name" value="DeoB"/>
</dbReference>